<accession>B0C8B7</accession>
<dbReference type="CDD" id="cd14014">
    <property type="entry name" value="STKc_PknB_like"/>
    <property type="match status" value="1"/>
</dbReference>
<feature type="binding site" evidence="5">
    <location>
        <position position="64"/>
    </location>
    <ligand>
        <name>ATP</name>
        <dbReference type="ChEBI" id="CHEBI:30616"/>
    </ligand>
</feature>
<feature type="domain" description="Protein kinase" evidence="6">
    <location>
        <begin position="34"/>
        <end position="317"/>
    </location>
</feature>
<dbReference type="InterPro" id="IPR008271">
    <property type="entry name" value="Ser/Thr_kinase_AS"/>
</dbReference>
<dbReference type="PANTHER" id="PTHR43289">
    <property type="entry name" value="MITOGEN-ACTIVATED PROTEIN KINASE KINASE KINASE 20-RELATED"/>
    <property type="match status" value="1"/>
</dbReference>
<dbReference type="Gene3D" id="3.30.200.20">
    <property type="entry name" value="Phosphorylase Kinase, domain 1"/>
    <property type="match status" value="1"/>
</dbReference>
<dbReference type="PANTHER" id="PTHR43289:SF34">
    <property type="entry name" value="SERINE_THREONINE-PROTEIN KINASE YBDM-RELATED"/>
    <property type="match status" value="1"/>
</dbReference>
<reference evidence="7 8" key="1">
    <citation type="journal article" date="2008" name="Proc. Natl. Acad. Sci. U.S.A.">
        <title>Niche adaptation and genome expansion in the chlorophyll d-producing cyanobacterium Acaryochloris marina.</title>
        <authorList>
            <person name="Swingley W.D."/>
            <person name="Chen M."/>
            <person name="Cheung P.C."/>
            <person name="Conrad A.L."/>
            <person name="Dejesa L.C."/>
            <person name="Hao J."/>
            <person name="Honchak B.M."/>
            <person name="Karbach L.E."/>
            <person name="Kurdoglu A."/>
            <person name="Lahiri S."/>
            <person name="Mastrian S.D."/>
            <person name="Miyashita H."/>
            <person name="Page L."/>
            <person name="Ramakrishna P."/>
            <person name="Satoh S."/>
            <person name="Sattley W.M."/>
            <person name="Shimada Y."/>
            <person name="Taylor H.L."/>
            <person name="Tomo T."/>
            <person name="Tsuchiya T."/>
            <person name="Wang Z.T."/>
            <person name="Raymond J."/>
            <person name="Mimuro M."/>
            <person name="Blankenship R.E."/>
            <person name="Touchman J.W."/>
        </authorList>
    </citation>
    <scope>NUCLEOTIDE SEQUENCE [LARGE SCALE GENOMIC DNA]</scope>
    <source>
        <strain evidence="8">MBIC 11017</strain>
    </source>
</reference>
<evidence type="ECO:0000256" key="4">
    <source>
        <dbReference type="ARBA" id="ARBA00022840"/>
    </source>
</evidence>
<dbReference type="PROSITE" id="PS00107">
    <property type="entry name" value="PROTEIN_KINASE_ATP"/>
    <property type="match status" value="1"/>
</dbReference>
<evidence type="ECO:0000256" key="1">
    <source>
        <dbReference type="ARBA" id="ARBA00022679"/>
    </source>
</evidence>
<organism evidence="7 8">
    <name type="scientific">Acaryochloris marina (strain MBIC 11017)</name>
    <dbReference type="NCBI Taxonomy" id="329726"/>
    <lineage>
        <taxon>Bacteria</taxon>
        <taxon>Bacillati</taxon>
        <taxon>Cyanobacteriota</taxon>
        <taxon>Cyanophyceae</taxon>
        <taxon>Acaryochloridales</taxon>
        <taxon>Acaryochloridaceae</taxon>
        <taxon>Acaryochloris</taxon>
    </lineage>
</organism>
<dbReference type="Proteomes" id="UP000000268">
    <property type="component" value="Chromosome"/>
</dbReference>
<evidence type="ECO:0000256" key="2">
    <source>
        <dbReference type="ARBA" id="ARBA00022741"/>
    </source>
</evidence>
<evidence type="ECO:0000313" key="7">
    <source>
        <dbReference type="EMBL" id="ABW28937.1"/>
    </source>
</evidence>
<keyword evidence="2 5" id="KW-0547">Nucleotide-binding</keyword>
<dbReference type="PROSITE" id="PS50011">
    <property type="entry name" value="PROTEIN_KINASE_DOM"/>
    <property type="match status" value="1"/>
</dbReference>
<dbReference type="Gene3D" id="1.10.510.10">
    <property type="entry name" value="Transferase(Phosphotransferase) domain 1"/>
    <property type="match status" value="1"/>
</dbReference>
<dbReference type="STRING" id="329726.AM1_3952"/>
<dbReference type="eggNOG" id="COG0515">
    <property type="taxonomic scope" value="Bacteria"/>
</dbReference>
<dbReference type="HOGENOM" id="CLU_559980_0_0_3"/>
<dbReference type="InterPro" id="IPR011009">
    <property type="entry name" value="Kinase-like_dom_sf"/>
</dbReference>
<dbReference type="OrthoDB" id="9788659at2"/>
<name>B0C8B7_ACAM1</name>
<proteinExistence type="predicted"/>
<gene>
    <name evidence="7" type="ordered locus">AM1_3952</name>
</gene>
<dbReference type="SMART" id="SM00220">
    <property type="entry name" value="S_TKc"/>
    <property type="match status" value="1"/>
</dbReference>
<dbReference type="InterPro" id="IPR000719">
    <property type="entry name" value="Prot_kinase_dom"/>
</dbReference>
<evidence type="ECO:0000313" key="8">
    <source>
        <dbReference type="Proteomes" id="UP000000268"/>
    </source>
</evidence>
<dbReference type="GO" id="GO:0004674">
    <property type="term" value="F:protein serine/threonine kinase activity"/>
    <property type="evidence" value="ECO:0007669"/>
    <property type="project" value="TreeGrafter"/>
</dbReference>
<dbReference type="EMBL" id="CP000828">
    <property type="protein sequence ID" value="ABW28937.1"/>
    <property type="molecule type" value="Genomic_DNA"/>
</dbReference>
<protein>
    <submittedName>
        <fullName evidence="7">Serine/threonine-protein kinase</fullName>
    </submittedName>
</protein>
<dbReference type="Pfam" id="PF00069">
    <property type="entry name" value="Pkinase"/>
    <property type="match status" value="1"/>
</dbReference>
<evidence type="ECO:0000259" key="6">
    <source>
        <dbReference type="PROSITE" id="PS50011"/>
    </source>
</evidence>
<dbReference type="PROSITE" id="PS00108">
    <property type="entry name" value="PROTEIN_KINASE_ST"/>
    <property type="match status" value="1"/>
</dbReference>
<dbReference type="KEGG" id="amr:AM1_3952"/>
<dbReference type="InterPro" id="IPR017441">
    <property type="entry name" value="Protein_kinase_ATP_BS"/>
</dbReference>
<evidence type="ECO:0000256" key="5">
    <source>
        <dbReference type="PROSITE-ProRule" id="PRU10141"/>
    </source>
</evidence>
<dbReference type="SUPFAM" id="SSF56112">
    <property type="entry name" value="Protein kinase-like (PK-like)"/>
    <property type="match status" value="1"/>
</dbReference>
<sequence>MKLLNKYFNFNQSSTPTPSQKSGIQVGQLLIDRYKLVELVGSGAMGSVYRAQDQLLGDVTVAVKFLTHTLNNDAIASRFAREARIGALLGHQSLNIVRVLDYGLHDEQVPFYVMEFMQGQTLEDLIEAGRLPLNRFIHIMTQVCAGLKCAHQGINIEGELHQVIHRDIKPSNIFLIKDASLGELTKLLDFGIADFLSSQSEDMRSHSFVGTVAYGSPEQFSGAVVDVRSDIYSLGITMFETLTGYFPIMATANTIDSWAQAHQKFHPQRLWDVAPALKIPRALEDLVMSCLAKAPAQRPQSVTDIIKALKSITHQGAGVDPSLINNASIDLTSITPQQHTQRANLTVAEQTQVVFWSIEDLAWRASWPDNKPIANIVFAQTIQSSDQEAVGLWVMLTKQEIEQRSLSKRHSNFLCTFSPHPAILWITTLFDRQQGPRWLPCYVDLKDNGGQHITKLLSEMGYYLLMLFDSSNPGQPVSVVTIKIPERQCKLLKDCLSTAKQTTTTGTLVDSKQLLKQKYQAVKKKILAKL</sequence>
<dbReference type="RefSeq" id="WP_012164293.1">
    <property type="nucleotide sequence ID" value="NC_009925.1"/>
</dbReference>
<evidence type="ECO:0000256" key="3">
    <source>
        <dbReference type="ARBA" id="ARBA00022777"/>
    </source>
</evidence>
<dbReference type="GO" id="GO:0005524">
    <property type="term" value="F:ATP binding"/>
    <property type="evidence" value="ECO:0007669"/>
    <property type="project" value="UniProtKB-UniRule"/>
</dbReference>
<dbReference type="AlphaFoldDB" id="B0C8B7"/>
<keyword evidence="4 5" id="KW-0067">ATP-binding</keyword>
<keyword evidence="1" id="KW-0808">Transferase</keyword>
<keyword evidence="8" id="KW-1185">Reference proteome</keyword>
<keyword evidence="3 7" id="KW-0418">Kinase</keyword>